<evidence type="ECO:0000313" key="3">
    <source>
        <dbReference type="Proteomes" id="UP001597417"/>
    </source>
</evidence>
<comment type="caution">
    <text evidence="2">The sequence shown here is derived from an EMBL/GenBank/DDBJ whole genome shotgun (WGS) entry which is preliminary data.</text>
</comment>
<gene>
    <name evidence="2" type="ORF">ACFSXZ_06640</name>
</gene>
<feature type="region of interest" description="Disordered" evidence="1">
    <location>
        <begin position="46"/>
        <end position="67"/>
    </location>
</feature>
<evidence type="ECO:0000313" key="2">
    <source>
        <dbReference type="EMBL" id="MFD2415999.1"/>
    </source>
</evidence>
<proteinExistence type="predicted"/>
<dbReference type="RefSeq" id="WP_378262314.1">
    <property type="nucleotide sequence ID" value="NZ_JBHUKR010000004.1"/>
</dbReference>
<evidence type="ECO:0008006" key="4">
    <source>
        <dbReference type="Google" id="ProtNLM"/>
    </source>
</evidence>
<organism evidence="2 3">
    <name type="scientific">Amycolatopsis pigmentata</name>
    <dbReference type="NCBI Taxonomy" id="450801"/>
    <lineage>
        <taxon>Bacteria</taxon>
        <taxon>Bacillati</taxon>
        <taxon>Actinomycetota</taxon>
        <taxon>Actinomycetes</taxon>
        <taxon>Pseudonocardiales</taxon>
        <taxon>Pseudonocardiaceae</taxon>
        <taxon>Amycolatopsis</taxon>
    </lineage>
</organism>
<name>A0ABW5FN20_9PSEU</name>
<reference evidence="3" key="1">
    <citation type="journal article" date="2019" name="Int. J. Syst. Evol. Microbiol.">
        <title>The Global Catalogue of Microorganisms (GCM) 10K type strain sequencing project: providing services to taxonomists for standard genome sequencing and annotation.</title>
        <authorList>
            <consortium name="The Broad Institute Genomics Platform"/>
            <consortium name="The Broad Institute Genome Sequencing Center for Infectious Disease"/>
            <person name="Wu L."/>
            <person name="Ma J."/>
        </authorList>
    </citation>
    <scope>NUCLEOTIDE SEQUENCE [LARGE SCALE GENOMIC DNA]</scope>
    <source>
        <strain evidence="3">CGMCC 4.7645</strain>
    </source>
</reference>
<accession>A0ABW5FN20</accession>
<sequence length="67" mass="7035">MAPRQPEGIPSALLDLSGVSLRELGTLAGPEVTEAINATLAMVAGGGDEVQDQREDPWRPSLPVTPR</sequence>
<evidence type="ECO:0000256" key="1">
    <source>
        <dbReference type="SAM" id="MobiDB-lite"/>
    </source>
</evidence>
<dbReference type="Proteomes" id="UP001597417">
    <property type="component" value="Unassembled WGS sequence"/>
</dbReference>
<keyword evidence="3" id="KW-1185">Reference proteome</keyword>
<dbReference type="EMBL" id="JBHUKR010000004">
    <property type="protein sequence ID" value="MFD2415999.1"/>
    <property type="molecule type" value="Genomic_DNA"/>
</dbReference>
<protein>
    <recommendedName>
        <fullName evidence="4">FXSXX-COOH protein</fullName>
    </recommendedName>
</protein>